<name>A0ABV6CGC2_9RHOB</name>
<dbReference type="EMBL" id="JBHLWQ010000054">
    <property type="protein sequence ID" value="MFC0199770.1"/>
    <property type="molecule type" value="Genomic_DNA"/>
</dbReference>
<dbReference type="Proteomes" id="UP001589795">
    <property type="component" value="Unassembled WGS sequence"/>
</dbReference>
<dbReference type="RefSeq" id="WP_265508263.1">
    <property type="nucleotide sequence ID" value="NZ_JAOTBE010000066.1"/>
</dbReference>
<dbReference type="Pfam" id="PF04909">
    <property type="entry name" value="Amidohydro_2"/>
    <property type="match status" value="1"/>
</dbReference>
<dbReference type="SUPFAM" id="SSF51556">
    <property type="entry name" value="Metallo-dependent hydrolases"/>
    <property type="match status" value="1"/>
</dbReference>
<evidence type="ECO:0000313" key="3">
    <source>
        <dbReference type="Proteomes" id="UP001589795"/>
    </source>
</evidence>
<accession>A0ABV6CGC2</accession>
<evidence type="ECO:0000313" key="2">
    <source>
        <dbReference type="EMBL" id="MFC0199770.1"/>
    </source>
</evidence>
<reference evidence="2 3" key="1">
    <citation type="submission" date="2024-09" db="EMBL/GenBank/DDBJ databases">
        <authorList>
            <person name="Sun Q."/>
            <person name="Mori K."/>
        </authorList>
    </citation>
    <scope>NUCLEOTIDE SEQUENCE [LARGE SCALE GENOMIC DNA]</scope>
    <source>
        <strain evidence="2 3">CCM 7904</strain>
    </source>
</reference>
<dbReference type="PANTHER" id="PTHR35563:SF2">
    <property type="entry name" value="BARREL METAL-DEPENDENT HYDROLASE, PUTATIVE (AFU_ORTHOLOGUE AFUA_1G16240)-RELATED"/>
    <property type="match status" value="1"/>
</dbReference>
<proteinExistence type="predicted"/>
<comment type="caution">
    <text evidence="2">The sequence shown here is derived from an EMBL/GenBank/DDBJ whole genome shotgun (WGS) entry which is preliminary data.</text>
</comment>
<evidence type="ECO:0000259" key="1">
    <source>
        <dbReference type="Pfam" id="PF04909"/>
    </source>
</evidence>
<protein>
    <submittedName>
        <fullName evidence="2">Amidohydrolase family protein</fullName>
    </submittedName>
</protein>
<dbReference type="InterPro" id="IPR006680">
    <property type="entry name" value="Amidohydro-rel"/>
</dbReference>
<gene>
    <name evidence="2" type="ORF">ACFFIZ_05430</name>
</gene>
<keyword evidence="3" id="KW-1185">Reference proteome</keyword>
<feature type="domain" description="Amidohydrolase-related" evidence="1">
    <location>
        <begin position="8"/>
        <end position="288"/>
    </location>
</feature>
<organism evidence="2 3">
    <name type="scientific">Paracoccus rhizosphaerae</name>
    <dbReference type="NCBI Taxonomy" id="1133347"/>
    <lineage>
        <taxon>Bacteria</taxon>
        <taxon>Pseudomonadati</taxon>
        <taxon>Pseudomonadota</taxon>
        <taxon>Alphaproteobacteria</taxon>
        <taxon>Rhodobacterales</taxon>
        <taxon>Paracoccaceae</taxon>
        <taxon>Paracoccus</taxon>
    </lineage>
</organism>
<dbReference type="InterPro" id="IPR052358">
    <property type="entry name" value="Aro_Compnd_Degr_Hydrolases"/>
</dbReference>
<dbReference type="Gene3D" id="3.20.20.140">
    <property type="entry name" value="Metal-dependent hydrolases"/>
    <property type="match status" value="1"/>
</dbReference>
<sequence length="288" mass="31115">MTSHLPVVDCHVHVFLPECFSFSARRSYTPGPATTADLVAHLDRIGAHRVLVVQPSPYGTDNRATLAAIAKLGLDRARGVAVVDPRQVTSDDIRTLRAQGVVACRANLKTRGTTDIEDCAAYLRALDSVLLGTDMAIEIYLPLPTLLRLRPVLAATPRVFILDHFAGLDTTSANLDAEIDALCDLLSLPNVILKASGACRATGYSATNDPLDPIAPLLFRAAPGRVIWGSDWPHTGRSAERAFRPLSEVEPFMSIDDMRALADLQRWAGSSEHAQAILAETPAQLFGF</sequence>
<dbReference type="InterPro" id="IPR032466">
    <property type="entry name" value="Metal_Hydrolase"/>
</dbReference>
<dbReference type="PANTHER" id="PTHR35563">
    <property type="entry name" value="BARREL METAL-DEPENDENT HYDROLASE, PUTATIVE (AFU_ORTHOLOGUE AFUA_1G16240)-RELATED"/>
    <property type="match status" value="1"/>
</dbReference>